<dbReference type="Pfam" id="PF06580">
    <property type="entry name" value="His_kinase"/>
    <property type="match status" value="1"/>
</dbReference>
<dbReference type="Gene3D" id="6.10.340.10">
    <property type="match status" value="1"/>
</dbReference>
<dbReference type="InterPro" id="IPR003594">
    <property type="entry name" value="HATPase_dom"/>
</dbReference>
<gene>
    <name evidence="3" type="ORF">H7B67_20990</name>
</gene>
<feature type="transmembrane region" description="Helical" evidence="1">
    <location>
        <begin position="305"/>
        <end position="332"/>
    </location>
</feature>
<dbReference type="RefSeq" id="WP_185121824.1">
    <property type="nucleotide sequence ID" value="NZ_JACJVQ010000019.1"/>
</dbReference>
<keyword evidence="1" id="KW-0812">Transmembrane</keyword>
<sequence length="590" mass="66994">MRNRWGKLLALLKFQRIRTRVLIAMIVISLPPLFLLGYVSFNTAKDTLMETNTQTNRDHLTASSEVADLLFKNITNLNFAMVLDNAIRGDLRLSGQIPDSEQAALRMRIQSQMQKVMNNNFLDSRYVESVCLYNLDFDAYCLGRSDDAGIYEGQEKRETIQRENWYRTALKAQGRVVFMGHNVLESTEDSFSSVKLYRDADNIEGETLGILVVNISSSIFDQIFVGAKSFGGTYLAVDTSADPARIIYPLKADLVPDLKAGSLGAVLDQLTAQGYLTSAYENYTTQWTFLHAVKTDMLLRQSNRIGVFTAVIGALIAVGAVILAYFISGGITRPLLRLKKMMVEWTKGARGTDQRFGTDEVGLIGNTFKRLAFENEELNHRLIHSTLKEREAELRALQAQINPHFLYNTLDSIYWMAKIENHQNIAKMAISLSHSFKLSLNKGKETILVYRELQHVDHYLTIQNIRYNHRFAIHRDIEESMMKVEILKLLLQPLVENAITHGLEPRVGPGTIWLKGYRDGDYLVFVVEDDGVGIDDMEKTDRGYGLRNVKERLTLYYGATSSFELTSELGKGTRVQLRFIPIKKEWMPDA</sequence>
<keyword evidence="3" id="KW-0808">Transferase</keyword>
<dbReference type="InterPro" id="IPR050640">
    <property type="entry name" value="Bact_2-comp_sensor_kinase"/>
</dbReference>
<dbReference type="SUPFAM" id="SSF55874">
    <property type="entry name" value="ATPase domain of HSP90 chaperone/DNA topoisomerase II/histidine kinase"/>
    <property type="match status" value="1"/>
</dbReference>
<dbReference type="InterPro" id="IPR010559">
    <property type="entry name" value="Sig_transdc_His_kin_internal"/>
</dbReference>
<evidence type="ECO:0000313" key="4">
    <source>
        <dbReference type="Proteomes" id="UP000535838"/>
    </source>
</evidence>
<dbReference type="GO" id="GO:0000155">
    <property type="term" value="F:phosphorelay sensor kinase activity"/>
    <property type="evidence" value="ECO:0007669"/>
    <property type="project" value="InterPro"/>
</dbReference>
<name>A0A841T418_9BACL</name>
<dbReference type="InterPro" id="IPR036890">
    <property type="entry name" value="HATPase_C_sf"/>
</dbReference>
<evidence type="ECO:0000259" key="2">
    <source>
        <dbReference type="SMART" id="SM00387"/>
    </source>
</evidence>
<protein>
    <submittedName>
        <fullName evidence="3">Sensor histidine kinase</fullName>
    </submittedName>
</protein>
<proteinExistence type="predicted"/>
<dbReference type="GO" id="GO:0016020">
    <property type="term" value="C:membrane"/>
    <property type="evidence" value="ECO:0007669"/>
    <property type="project" value="InterPro"/>
</dbReference>
<evidence type="ECO:0000256" key="1">
    <source>
        <dbReference type="SAM" id="Phobius"/>
    </source>
</evidence>
<feature type="transmembrane region" description="Helical" evidence="1">
    <location>
        <begin position="21"/>
        <end position="41"/>
    </location>
</feature>
<accession>A0A841T418</accession>
<keyword evidence="3" id="KW-0418">Kinase</keyword>
<dbReference type="EMBL" id="JACJVQ010000019">
    <property type="protein sequence ID" value="MBB6636607.1"/>
    <property type="molecule type" value="Genomic_DNA"/>
</dbReference>
<dbReference type="Pfam" id="PF02518">
    <property type="entry name" value="HATPase_c"/>
    <property type="match status" value="1"/>
</dbReference>
<feature type="domain" description="Histidine kinase/HSP90-like ATPase" evidence="2">
    <location>
        <begin position="482"/>
        <end position="583"/>
    </location>
</feature>
<organism evidence="3 4">
    <name type="scientific">Cohnella thailandensis</name>
    <dbReference type="NCBI Taxonomy" id="557557"/>
    <lineage>
        <taxon>Bacteria</taxon>
        <taxon>Bacillati</taxon>
        <taxon>Bacillota</taxon>
        <taxon>Bacilli</taxon>
        <taxon>Bacillales</taxon>
        <taxon>Paenibacillaceae</taxon>
        <taxon>Cohnella</taxon>
    </lineage>
</organism>
<dbReference type="PANTHER" id="PTHR34220">
    <property type="entry name" value="SENSOR HISTIDINE KINASE YPDA"/>
    <property type="match status" value="1"/>
</dbReference>
<dbReference type="PANTHER" id="PTHR34220:SF7">
    <property type="entry name" value="SENSOR HISTIDINE KINASE YPDA"/>
    <property type="match status" value="1"/>
</dbReference>
<keyword evidence="4" id="KW-1185">Reference proteome</keyword>
<evidence type="ECO:0000313" key="3">
    <source>
        <dbReference type="EMBL" id="MBB6636607.1"/>
    </source>
</evidence>
<comment type="caution">
    <text evidence="3">The sequence shown here is derived from an EMBL/GenBank/DDBJ whole genome shotgun (WGS) entry which is preliminary data.</text>
</comment>
<keyword evidence="1" id="KW-0472">Membrane</keyword>
<dbReference type="AlphaFoldDB" id="A0A841T418"/>
<dbReference type="Gene3D" id="3.30.565.10">
    <property type="entry name" value="Histidine kinase-like ATPase, C-terminal domain"/>
    <property type="match status" value="1"/>
</dbReference>
<reference evidence="3 4" key="1">
    <citation type="submission" date="2020-08" db="EMBL/GenBank/DDBJ databases">
        <title>Cohnella phylogeny.</title>
        <authorList>
            <person name="Dunlap C."/>
        </authorList>
    </citation>
    <scope>NUCLEOTIDE SEQUENCE [LARGE SCALE GENOMIC DNA]</scope>
    <source>
        <strain evidence="3 4">DSM 25241</strain>
    </source>
</reference>
<dbReference type="SMART" id="SM00387">
    <property type="entry name" value="HATPase_c"/>
    <property type="match status" value="1"/>
</dbReference>
<dbReference type="Proteomes" id="UP000535838">
    <property type="component" value="Unassembled WGS sequence"/>
</dbReference>
<keyword evidence="1" id="KW-1133">Transmembrane helix</keyword>